<proteinExistence type="predicted"/>
<feature type="transmembrane region" description="Helical" evidence="1">
    <location>
        <begin position="7"/>
        <end position="27"/>
    </location>
</feature>
<reference evidence="2 3" key="1">
    <citation type="submission" date="2017-04" db="EMBL/GenBank/DDBJ databases">
        <title>Novel microbial lineages endemic to geothermal iron-oxide mats fill important gaps in the evolutionary history of Archaea.</title>
        <authorList>
            <person name="Jay Z.J."/>
            <person name="Beam J.P."/>
            <person name="Dlakic M."/>
            <person name="Rusch D.B."/>
            <person name="Kozubal M.A."/>
            <person name="Inskeep W.P."/>
        </authorList>
    </citation>
    <scope>NUCLEOTIDE SEQUENCE [LARGE SCALE GENOMIC DNA]</scope>
    <source>
        <strain evidence="2">BE_D</strain>
    </source>
</reference>
<organism evidence="2 3">
    <name type="scientific">Candidatus Marsarchaeota G1 archaeon BE_D</name>
    <dbReference type="NCBI Taxonomy" id="1978156"/>
    <lineage>
        <taxon>Archaea</taxon>
        <taxon>Candidatus Marsarchaeota</taxon>
        <taxon>Candidatus Marsarchaeota group 1</taxon>
    </lineage>
</organism>
<keyword evidence="1" id="KW-0812">Transmembrane</keyword>
<name>A0A2R6ADD2_9ARCH</name>
<keyword evidence="1" id="KW-0472">Membrane</keyword>
<evidence type="ECO:0000313" key="3">
    <source>
        <dbReference type="Proteomes" id="UP000240569"/>
    </source>
</evidence>
<evidence type="ECO:0000256" key="1">
    <source>
        <dbReference type="SAM" id="Phobius"/>
    </source>
</evidence>
<evidence type="ECO:0000313" key="2">
    <source>
        <dbReference type="EMBL" id="PSN84390.1"/>
    </source>
</evidence>
<accession>A0A2R6ADD2</accession>
<comment type="caution">
    <text evidence="2">The sequence shown here is derived from an EMBL/GenBank/DDBJ whole genome shotgun (WGS) entry which is preliminary data.</text>
</comment>
<sequence>MMRTIEVILAIAVLIGGILSVTLYANYQPVEANYAPLLQNLGYSAVQTLQRSQVLQLAAFDPANQFYVSELQDALNNLFPANVVYRLIVYNVTNLTQYGVNSVNYDPVLNISDYTGNKPVFTYSSSFVISPVNFSYFQKTNSAQVTVFILNTSDAAYSTRFYAIANSLKQLFTSRPYFKQVVTINNTDQFHNLMFSGSFTCSGGPGCHPASATYYVKNSVVINTFSPFTSGDVPISNGDASTYINQYFDQGGYAYYAYRLGQQVSEYNITWVSLNYDFQQVSNMETTVFNSNVCGSYPSFETVGYCNVFAYNALCPNNNEAEYYFVEGLAGNPNPYPSCKTIQTSTSAQTTSLTPLAVSYENYYGVYPGAVQSTSEAYAQISDLIHVLDITYPVEGYYTDSIWKSPAPTGGYFILFGLSGFDARLVLLTLLVFYHPLLLPLSSFTSSNFVRLVVLQLGEV</sequence>
<dbReference type="Proteomes" id="UP000240569">
    <property type="component" value="Unassembled WGS sequence"/>
</dbReference>
<protein>
    <submittedName>
        <fullName evidence="2">Uncharacterized protein</fullName>
    </submittedName>
</protein>
<keyword evidence="1" id="KW-1133">Transmembrane helix</keyword>
<dbReference type="EMBL" id="NEXD01000080">
    <property type="protein sequence ID" value="PSN84390.1"/>
    <property type="molecule type" value="Genomic_DNA"/>
</dbReference>
<dbReference type="AlphaFoldDB" id="A0A2R6ADD2"/>
<gene>
    <name evidence="2" type="ORF">B9Q02_09575</name>
</gene>